<organism evidence="1">
    <name type="scientific">marine sediment metagenome</name>
    <dbReference type="NCBI Taxonomy" id="412755"/>
    <lineage>
        <taxon>unclassified sequences</taxon>
        <taxon>metagenomes</taxon>
        <taxon>ecological metagenomes</taxon>
    </lineage>
</organism>
<feature type="non-terminal residue" evidence="1">
    <location>
        <position position="526"/>
    </location>
</feature>
<proteinExistence type="predicted"/>
<name>X0TR48_9ZZZZ</name>
<gene>
    <name evidence="1" type="ORF">S01H1_03577</name>
</gene>
<feature type="non-terminal residue" evidence="1">
    <location>
        <position position="1"/>
    </location>
</feature>
<comment type="caution">
    <text evidence="1">The sequence shown here is derived from an EMBL/GenBank/DDBJ whole genome shotgun (WGS) entry which is preliminary data.</text>
</comment>
<dbReference type="AlphaFoldDB" id="X0TR48"/>
<protein>
    <submittedName>
        <fullName evidence="1">Uncharacterized protein</fullName>
    </submittedName>
</protein>
<accession>X0TR48</accession>
<evidence type="ECO:0000313" key="1">
    <source>
        <dbReference type="EMBL" id="GAF78600.1"/>
    </source>
</evidence>
<dbReference type="EMBL" id="BARS01001939">
    <property type="protein sequence ID" value="GAF78600.1"/>
    <property type="molecule type" value="Genomic_DNA"/>
</dbReference>
<reference evidence="1" key="1">
    <citation type="journal article" date="2014" name="Front. Microbiol.">
        <title>High frequency of phylogenetically diverse reductive dehalogenase-homologous genes in deep subseafloor sedimentary metagenomes.</title>
        <authorList>
            <person name="Kawai M."/>
            <person name="Futagami T."/>
            <person name="Toyoda A."/>
            <person name="Takaki Y."/>
            <person name="Nishi S."/>
            <person name="Hori S."/>
            <person name="Arai W."/>
            <person name="Tsubouchi T."/>
            <person name="Morono Y."/>
            <person name="Uchiyama I."/>
            <person name="Ito T."/>
            <person name="Fujiyama A."/>
            <person name="Inagaki F."/>
            <person name="Takami H."/>
        </authorList>
    </citation>
    <scope>NUCLEOTIDE SEQUENCE</scope>
    <source>
        <strain evidence="1">Expedition CK06-06</strain>
    </source>
</reference>
<sequence>DRFVNASMIDQDEEDLVPKLNEAYREYGFDFEETGAGYDAMNVYRWDPLMKVRKKGEPLYISLDNFRDKKNESEAIKLKNYINKYRPAKTSARGEFMRKRYVSKSALDADLKSFNKMTKSFELTTNSLRKEVQVLNQKMANYQALEAEKGKNDPEVAALREEMREEWYRVNNATKRWEWLKKEYSGMGQVLDAAARDLYTLNNLPSGTVLGAAWNELIGGVNDIVAGGVGAVTDLGTQIAVQVMDPEDFFDSKEAADKAMDKFFHENPFKYAEMKRYGGRDRILRYIASDKYIKSIKYGDDKGPTFINQFSQSATSATETDEKGLMDVMRDNVVLDTIKSATNESYTQDLMEQSVIASGLLGLIRSSPAMLLSIANPAAGTAAFMFQTMEQVDKEMKENPAFDNVTEAEKLAYKIPMAMIVQGLERAGVRNVLSNSPKVMGLLSSVISKAPKGAAAKDISRLINAEIKDGLAKGTLLTVAGMAAEAETEASQAAAEIAGKEIFNKIKGGKYFDNVESLAERANSGL</sequence>